<dbReference type="Gene3D" id="1.10.490.10">
    <property type="entry name" value="Globins"/>
    <property type="match status" value="1"/>
</dbReference>
<dbReference type="RefSeq" id="WP_163097636.1">
    <property type="nucleotide sequence ID" value="NZ_CP127523.1"/>
</dbReference>
<dbReference type="InterPro" id="IPR035919">
    <property type="entry name" value="EAL_sf"/>
</dbReference>
<dbReference type="PROSITE" id="PS50883">
    <property type="entry name" value="EAL"/>
    <property type="match status" value="1"/>
</dbReference>
<dbReference type="Pfam" id="PF11563">
    <property type="entry name" value="Protoglobin"/>
    <property type="match status" value="1"/>
</dbReference>
<dbReference type="EMBL" id="WNJL01000030">
    <property type="protein sequence ID" value="NDU42395.1"/>
    <property type="molecule type" value="Genomic_DNA"/>
</dbReference>
<dbReference type="PANTHER" id="PTHR33121">
    <property type="entry name" value="CYCLIC DI-GMP PHOSPHODIESTERASE PDEF"/>
    <property type="match status" value="1"/>
</dbReference>
<dbReference type="GO" id="GO:0020037">
    <property type="term" value="F:heme binding"/>
    <property type="evidence" value="ECO:0007669"/>
    <property type="project" value="InterPro"/>
</dbReference>
<dbReference type="PROSITE" id="PS50887">
    <property type="entry name" value="GGDEF"/>
    <property type="match status" value="1"/>
</dbReference>
<dbReference type="SMART" id="SM00267">
    <property type="entry name" value="GGDEF"/>
    <property type="match status" value="1"/>
</dbReference>
<dbReference type="InterPro" id="IPR050706">
    <property type="entry name" value="Cyclic-di-GMP_PDE-like"/>
</dbReference>
<reference evidence="5" key="1">
    <citation type="submission" date="2019-11" db="EMBL/GenBank/DDBJ databases">
        <title>Acidithiobacillus ferrianus sp. nov.: a facultatively anaerobic and extremely acidophilic chemolithoautotroph.</title>
        <authorList>
            <person name="Norris P.R."/>
            <person name="Falagan C."/>
            <person name="Moya-Beltran A."/>
            <person name="Castro M."/>
            <person name="Quatrini R."/>
            <person name="Johnson D.B."/>
        </authorList>
    </citation>
    <scope>NUCLEOTIDE SEQUENCE [LARGE SCALE GENOMIC DNA]</scope>
    <source>
        <strain evidence="5">MG</strain>
    </source>
</reference>
<dbReference type="InterPro" id="IPR009050">
    <property type="entry name" value="Globin-like_sf"/>
</dbReference>
<dbReference type="GO" id="GO:0019825">
    <property type="term" value="F:oxygen binding"/>
    <property type="evidence" value="ECO:0007669"/>
    <property type="project" value="InterPro"/>
</dbReference>
<dbReference type="Pfam" id="PF00563">
    <property type="entry name" value="EAL"/>
    <property type="match status" value="1"/>
</dbReference>
<dbReference type="AlphaFoldDB" id="A0A845UAD0"/>
<feature type="domain" description="EAL" evidence="3">
    <location>
        <begin position="686"/>
        <end position="938"/>
    </location>
</feature>
<organism evidence="5">
    <name type="scientific">Acidithiobacillus ferrianus</name>
    <dbReference type="NCBI Taxonomy" id="2678518"/>
    <lineage>
        <taxon>Bacteria</taxon>
        <taxon>Pseudomonadati</taxon>
        <taxon>Pseudomonadota</taxon>
        <taxon>Acidithiobacillia</taxon>
        <taxon>Acidithiobacillales</taxon>
        <taxon>Acidithiobacillaceae</taxon>
        <taxon>Acidithiobacillus</taxon>
    </lineage>
</organism>
<dbReference type="Pfam" id="PF13185">
    <property type="entry name" value="GAF_2"/>
    <property type="match status" value="2"/>
</dbReference>
<evidence type="ECO:0000259" key="3">
    <source>
        <dbReference type="PROSITE" id="PS50883"/>
    </source>
</evidence>
<dbReference type="InterPro" id="IPR029016">
    <property type="entry name" value="GAF-like_dom_sf"/>
</dbReference>
<dbReference type="GO" id="GO:0071111">
    <property type="term" value="F:cyclic-guanylate-specific phosphodiesterase activity"/>
    <property type="evidence" value="ECO:0007669"/>
    <property type="project" value="InterPro"/>
</dbReference>
<dbReference type="InterPro" id="IPR001633">
    <property type="entry name" value="EAL_dom"/>
</dbReference>
<dbReference type="Gene3D" id="3.20.20.450">
    <property type="entry name" value="EAL domain"/>
    <property type="match status" value="1"/>
</dbReference>
<dbReference type="Gene3D" id="3.30.450.40">
    <property type="match status" value="2"/>
</dbReference>
<dbReference type="CDD" id="cd01949">
    <property type="entry name" value="GGDEF"/>
    <property type="match status" value="1"/>
</dbReference>
<evidence type="ECO:0000256" key="1">
    <source>
        <dbReference type="ARBA" id="ARBA00015125"/>
    </source>
</evidence>
<dbReference type="SUPFAM" id="SSF55073">
    <property type="entry name" value="Nucleotide cyclase"/>
    <property type="match status" value="1"/>
</dbReference>
<feature type="domain" description="GGDEF" evidence="4">
    <location>
        <begin position="543"/>
        <end position="677"/>
    </location>
</feature>
<evidence type="ECO:0000256" key="2">
    <source>
        <dbReference type="ARBA" id="ARBA00029839"/>
    </source>
</evidence>
<dbReference type="InterPro" id="IPR029787">
    <property type="entry name" value="Nucleotide_cyclase"/>
</dbReference>
<evidence type="ECO:0000313" key="5">
    <source>
        <dbReference type="EMBL" id="NDU42395.1"/>
    </source>
</evidence>
<dbReference type="SUPFAM" id="SSF46458">
    <property type="entry name" value="Globin-like"/>
    <property type="match status" value="1"/>
</dbReference>
<dbReference type="SUPFAM" id="SSF55781">
    <property type="entry name" value="GAF domain-like"/>
    <property type="match status" value="2"/>
</dbReference>
<protein>
    <recommendedName>
        <fullName evidence="1">Diguanylate cyclase DosC</fullName>
    </recommendedName>
    <alternativeName>
        <fullName evidence="2">Direct oxygen-sensing cyclase</fullName>
    </alternativeName>
</protein>
<dbReference type="Pfam" id="PF00990">
    <property type="entry name" value="GGDEF"/>
    <property type="match status" value="1"/>
</dbReference>
<sequence length="1049" mass="116425">MLSAEYPTPSIDLLASYHECLVAEVERFMVVFYQRQEAIPERAQVLGRLSPEQYQHLRAAQARHLRLLLDPERETSWREDAHRAGRIHYRHGVLPSWVADSYTLYWRHLLEQVERPEIAARDRHPLRALLVGRLLQDLAWQLEGYAEGSSGVRDLLLNLDHILVGADSEAMMVPRIMDFLTREGGIDGAWLGYPDSDGKIVVTATAGAGMAEYLATITIRVDDTPQGQGPAGRAWRTERVQVTSDWIGDPSMRPWQKQARPFDWNSNAAIPLMDSGGRKRSILALLSRKRGFFGHPDQQAILAHLTAVLGLALERLHLIAEETSHREALERLNALYQALMAEGDILLRARSERDLLRETCRRLAVSHLFNAAWVGHPNGEGVMEHLVTAGRGAQTIGSIPLTVADTPEGQSLAARAWRSERLHYSNDYLADPSLALFHDQFRRCRWRASAAIPVLRQGRIWGVLVVIAGRAGIFDEAILGLLARITRLISHGLNEIDLRARLDAEHGRQAWLAYHDLLTGLPNRAALSLRMAEAMARTLRHERILAVGMLDLDDFKPINDLYGHAAGDVLLTTLAGRLQKALRQTDFAARLGGDELVLVFEDLRSMDELESVLARVQEAIETPFILSGGDSVTVRGSLGLTFYPFDDSDSDLLLRHADQALYAIKAAKRDRQRFWTYYHADTDGGETVLRQGISTLFTAGGLRIHYQPIVDLESGRVLGVEALARLTGHSGEILVPARFLSFLSVEERRVLTQAVLTQALQDVAIWEKAGFPLTVSINTEPELLTHDACLHCLTETLGPSGIDPVRVTLEILEYGDFLSIANAQQRLREIKATGVRLALDDVGSAYSSLLRLKDLPIDMIKLDQSFVRELAQRPDNLHFVHSLLGLAQGLAVDFLAEGAETPEILDALTALGVSQAQGYAIARPMPATAMLPWLRAYTPTPYHGPQSLLGLYACHLRFSDAMKTLLMQVPMLPESMLSELAATSPVASHVSSLGFGSTPMAQAYLRYQEAMTTIPLDMTRINQASMRFLACIGESLQGECSDVDRLSPE</sequence>
<dbReference type="SMART" id="SM00052">
    <property type="entry name" value="EAL"/>
    <property type="match status" value="1"/>
</dbReference>
<dbReference type="CDD" id="cd01948">
    <property type="entry name" value="EAL"/>
    <property type="match status" value="1"/>
</dbReference>
<dbReference type="InterPro" id="IPR000160">
    <property type="entry name" value="GGDEF_dom"/>
</dbReference>
<dbReference type="Gene3D" id="3.30.70.270">
    <property type="match status" value="1"/>
</dbReference>
<proteinExistence type="predicted"/>
<name>A0A845UAD0_9PROT</name>
<dbReference type="InterPro" id="IPR044398">
    <property type="entry name" value="Globin-sensor_dom"/>
</dbReference>
<dbReference type="InterPro" id="IPR003018">
    <property type="entry name" value="GAF"/>
</dbReference>
<evidence type="ECO:0000259" key="4">
    <source>
        <dbReference type="PROSITE" id="PS50887"/>
    </source>
</evidence>
<dbReference type="SMART" id="SM00065">
    <property type="entry name" value="GAF"/>
    <property type="match status" value="2"/>
</dbReference>
<accession>A0A845UAD0</accession>
<gene>
    <name evidence="5" type="ORF">GL267_07010</name>
</gene>
<dbReference type="InterPro" id="IPR043128">
    <property type="entry name" value="Rev_trsase/Diguanyl_cyclase"/>
</dbReference>
<dbReference type="SUPFAM" id="SSF141868">
    <property type="entry name" value="EAL domain-like"/>
    <property type="match status" value="1"/>
</dbReference>
<dbReference type="InterPro" id="IPR012292">
    <property type="entry name" value="Globin/Proto"/>
</dbReference>
<dbReference type="NCBIfam" id="TIGR00254">
    <property type="entry name" value="GGDEF"/>
    <property type="match status" value="1"/>
</dbReference>
<dbReference type="PANTHER" id="PTHR33121:SF79">
    <property type="entry name" value="CYCLIC DI-GMP PHOSPHODIESTERASE PDED-RELATED"/>
    <property type="match status" value="1"/>
</dbReference>
<comment type="caution">
    <text evidence="5">The sequence shown here is derived from an EMBL/GenBank/DDBJ whole genome shotgun (WGS) entry which is preliminary data.</text>
</comment>